<dbReference type="PANTHER" id="PTHR43821">
    <property type="entry name" value="NAD(P)H NITROREDUCTASE YDJA-RELATED"/>
    <property type="match status" value="1"/>
</dbReference>
<organism evidence="9 10">
    <name type="scientific">Methylobacterium indicum</name>
    <dbReference type="NCBI Taxonomy" id="1775910"/>
    <lineage>
        <taxon>Bacteria</taxon>
        <taxon>Pseudomonadati</taxon>
        <taxon>Pseudomonadota</taxon>
        <taxon>Alphaproteobacteria</taxon>
        <taxon>Hyphomicrobiales</taxon>
        <taxon>Methylobacteriaceae</taxon>
        <taxon>Methylobacterium</taxon>
    </lineage>
</organism>
<evidence type="ECO:0000256" key="1">
    <source>
        <dbReference type="ARBA" id="ARBA00001917"/>
    </source>
</evidence>
<comment type="cofactor">
    <cofactor evidence="1">
        <name>FMN</name>
        <dbReference type="ChEBI" id="CHEBI:58210"/>
    </cofactor>
</comment>
<evidence type="ECO:0000256" key="3">
    <source>
        <dbReference type="ARBA" id="ARBA00022630"/>
    </source>
</evidence>
<dbReference type="InterPro" id="IPR029479">
    <property type="entry name" value="Nitroreductase"/>
</dbReference>
<evidence type="ECO:0000313" key="9">
    <source>
        <dbReference type="EMBL" id="BCM83430.1"/>
    </source>
</evidence>
<comment type="similarity">
    <text evidence="2">Belongs to the nitroreductase family.</text>
</comment>
<feature type="domain" description="Nitroreductase" evidence="8">
    <location>
        <begin position="82"/>
        <end position="227"/>
    </location>
</feature>
<evidence type="ECO:0000259" key="8">
    <source>
        <dbReference type="Pfam" id="PF00881"/>
    </source>
</evidence>
<keyword evidence="7" id="KW-0520">NAD</keyword>
<dbReference type="SUPFAM" id="SSF55469">
    <property type="entry name" value="FMN-dependent nitroreductase-like"/>
    <property type="match status" value="1"/>
</dbReference>
<dbReference type="Gene3D" id="3.40.109.10">
    <property type="entry name" value="NADH Oxidase"/>
    <property type="match status" value="1"/>
</dbReference>
<name>A0A8H8WSE8_9HYPH</name>
<dbReference type="EMBL" id="AP024145">
    <property type="protein sequence ID" value="BCM83430.1"/>
    <property type="molecule type" value="Genomic_DNA"/>
</dbReference>
<sequence length="247" mass="26045">MGAIGMGAVGILGTGGARGVSGRPGRAAGAEWCLKGASGRQDGSLSSTVPHDVAQATEAEMNATLDLLHTRRSVPPIQLAGPGPSPEELDAILAAAARVPDHGKLAPWRFVLIEGEGRERIGRVIADTYRADHPEADEARLALEAKRLAHAPLVIAVVSRAGPHAKIPDWEQVLSAGAVAMNLIVAANALGFRTAWLTEWMAYDRRILDALGLAPTERLAGFVHVGRAEQVPPDRPRPALAEIVARY</sequence>
<protein>
    <submittedName>
        <fullName evidence="9">Nitroreductase</fullName>
    </submittedName>
</protein>
<keyword evidence="3" id="KW-0285">Flavoprotein</keyword>
<dbReference type="Proteomes" id="UP000663508">
    <property type="component" value="Chromosome"/>
</dbReference>
<gene>
    <name evidence="9" type="ORF">mvi_18910</name>
</gene>
<dbReference type="CDD" id="cd02135">
    <property type="entry name" value="YdjA-like"/>
    <property type="match status" value="1"/>
</dbReference>
<evidence type="ECO:0000313" key="10">
    <source>
        <dbReference type="Proteomes" id="UP000663508"/>
    </source>
</evidence>
<dbReference type="KEGG" id="mind:mvi_18910"/>
<dbReference type="InterPro" id="IPR052530">
    <property type="entry name" value="NAD(P)H_nitroreductase"/>
</dbReference>
<reference evidence="9" key="1">
    <citation type="submission" date="2020-11" db="EMBL/GenBank/DDBJ databases">
        <title>Complete genome sequence of a novel pathogenic Methylobacterium strain isolated from rice in Vietnam.</title>
        <authorList>
            <person name="Lai K."/>
            <person name="Okazaki S."/>
            <person name="Higashi K."/>
            <person name="Mori H."/>
            <person name="Toyoda A."/>
            <person name="Kurokawa K."/>
        </authorList>
    </citation>
    <scope>NUCLEOTIDE SEQUENCE</scope>
    <source>
        <strain evidence="9">VL1</strain>
    </source>
</reference>
<evidence type="ECO:0000256" key="4">
    <source>
        <dbReference type="ARBA" id="ARBA00022643"/>
    </source>
</evidence>
<proteinExistence type="inferred from homology"/>
<accession>A0A8H8WSE8</accession>
<dbReference type="PANTHER" id="PTHR43821:SF1">
    <property type="entry name" value="NAD(P)H NITROREDUCTASE YDJA-RELATED"/>
    <property type="match status" value="1"/>
</dbReference>
<evidence type="ECO:0000256" key="7">
    <source>
        <dbReference type="ARBA" id="ARBA00023027"/>
    </source>
</evidence>
<evidence type="ECO:0000256" key="5">
    <source>
        <dbReference type="ARBA" id="ARBA00022857"/>
    </source>
</evidence>
<dbReference type="Pfam" id="PF00881">
    <property type="entry name" value="Nitroreductase"/>
    <property type="match status" value="1"/>
</dbReference>
<dbReference type="InterPro" id="IPR000415">
    <property type="entry name" value="Nitroreductase-like"/>
</dbReference>
<dbReference type="InterPro" id="IPR026021">
    <property type="entry name" value="YdjA-like"/>
</dbReference>
<evidence type="ECO:0000256" key="2">
    <source>
        <dbReference type="ARBA" id="ARBA00007118"/>
    </source>
</evidence>
<keyword evidence="6" id="KW-0560">Oxidoreductase</keyword>
<dbReference type="GO" id="GO:0016491">
    <property type="term" value="F:oxidoreductase activity"/>
    <property type="evidence" value="ECO:0007669"/>
    <property type="project" value="UniProtKB-KW"/>
</dbReference>
<dbReference type="AlphaFoldDB" id="A0A8H8WSE8"/>
<keyword evidence="4" id="KW-0288">FMN</keyword>
<keyword evidence="5" id="KW-0521">NADP</keyword>
<evidence type="ECO:0000256" key="6">
    <source>
        <dbReference type="ARBA" id="ARBA00023002"/>
    </source>
</evidence>